<keyword evidence="2" id="KW-0812">Transmembrane</keyword>
<dbReference type="AlphaFoldDB" id="A0A7W7QTN0"/>
<keyword evidence="3" id="KW-0808">Transferase</keyword>
<evidence type="ECO:0000313" key="3">
    <source>
        <dbReference type="EMBL" id="MBB4919539.1"/>
    </source>
</evidence>
<reference evidence="3 4" key="1">
    <citation type="submission" date="2020-08" db="EMBL/GenBank/DDBJ databases">
        <title>Genomic Encyclopedia of Type Strains, Phase III (KMG-III): the genomes of soil and plant-associated and newly described type strains.</title>
        <authorList>
            <person name="Whitman W."/>
        </authorList>
    </citation>
    <scope>NUCLEOTIDE SEQUENCE [LARGE SCALE GENOMIC DNA]</scope>
    <source>
        <strain evidence="3 4">CECT 8840</strain>
    </source>
</reference>
<comment type="caution">
    <text evidence="3">The sequence shown here is derived from an EMBL/GenBank/DDBJ whole genome shotgun (WGS) entry which is preliminary data.</text>
</comment>
<keyword evidence="2" id="KW-0472">Membrane</keyword>
<gene>
    <name evidence="3" type="ORF">FHS44_006682</name>
</gene>
<evidence type="ECO:0000256" key="1">
    <source>
        <dbReference type="SAM" id="MobiDB-lite"/>
    </source>
</evidence>
<evidence type="ECO:0000256" key="2">
    <source>
        <dbReference type="SAM" id="Phobius"/>
    </source>
</evidence>
<dbReference type="EMBL" id="JACHJP010000010">
    <property type="protein sequence ID" value="MBB4919539.1"/>
    <property type="molecule type" value="Genomic_DNA"/>
</dbReference>
<keyword evidence="2" id="KW-1133">Transmembrane helix</keyword>
<evidence type="ECO:0000313" key="4">
    <source>
        <dbReference type="Proteomes" id="UP000552644"/>
    </source>
</evidence>
<organism evidence="3 4">
    <name type="scientific">Streptosporangium saharense</name>
    <dbReference type="NCBI Taxonomy" id="1706840"/>
    <lineage>
        <taxon>Bacteria</taxon>
        <taxon>Bacillati</taxon>
        <taxon>Actinomycetota</taxon>
        <taxon>Actinomycetes</taxon>
        <taxon>Streptosporangiales</taxon>
        <taxon>Streptosporangiaceae</taxon>
        <taxon>Streptosporangium</taxon>
    </lineage>
</organism>
<keyword evidence="3" id="KW-0418">Kinase</keyword>
<feature type="transmembrane region" description="Helical" evidence="2">
    <location>
        <begin position="16"/>
        <end position="38"/>
    </location>
</feature>
<sequence>MADWWNPAEEEDAIQAVPFLIASGVILLAVVLVFRGTLRANLRAERSRRSRLERSRRRPDLPEDEDRERPT</sequence>
<feature type="region of interest" description="Disordered" evidence="1">
    <location>
        <begin position="44"/>
        <end position="71"/>
    </location>
</feature>
<name>A0A7W7QTN0_9ACTN</name>
<protein>
    <submittedName>
        <fullName evidence="3">Signal transduction histidine kinase</fullName>
    </submittedName>
</protein>
<dbReference type="RefSeq" id="WP_184721906.1">
    <property type="nucleotide sequence ID" value="NZ_JACHJP010000010.1"/>
</dbReference>
<proteinExistence type="predicted"/>
<accession>A0A7W7QTN0</accession>
<dbReference type="GO" id="GO:0016301">
    <property type="term" value="F:kinase activity"/>
    <property type="evidence" value="ECO:0007669"/>
    <property type="project" value="UniProtKB-KW"/>
</dbReference>
<keyword evidence="4" id="KW-1185">Reference proteome</keyword>
<dbReference type="Proteomes" id="UP000552644">
    <property type="component" value="Unassembled WGS sequence"/>
</dbReference>